<feature type="chain" id="PRO_5008265714" evidence="1">
    <location>
        <begin position="18"/>
        <end position="185"/>
    </location>
</feature>
<gene>
    <name evidence="2" type="ORF">VP1G_01051</name>
</gene>
<proteinExistence type="predicted"/>
<keyword evidence="1" id="KW-0732">Signal</keyword>
<organism evidence="2 3">
    <name type="scientific">Cytospora mali</name>
    <name type="common">Apple Valsa canker fungus</name>
    <name type="synonym">Valsa mali</name>
    <dbReference type="NCBI Taxonomy" id="578113"/>
    <lineage>
        <taxon>Eukaryota</taxon>
        <taxon>Fungi</taxon>
        <taxon>Dikarya</taxon>
        <taxon>Ascomycota</taxon>
        <taxon>Pezizomycotina</taxon>
        <taxon>Sordariomycetes</taxon>
        <taxon>Sordariomycetidae</taxon>
        <taxon>Diaporthales</taxon>
        <taxon>Cytosporaceae</taxon>
        <taxon>Cytospora</taxon>
    </lineage>
</organism>
<sequence>MKAVFVTILSLAASAFASPVVSNAQRDVTVGQVQEVQKTLTITTLTEQVQTYTASINETVSSVSENPTIEVQTTVINTLAPKIEGITDLLHSATKAAASPDFWEGETDQLVAKVTALVFEIVYTLKAIIVKLGLSGLLVYVRPLIIALGGLVRSLDIVVDGLLVTVQGILDTVLNVVANTLVSLI</sequence>
<protein>
    <submittedName>
        <fullName evidence="2">Uncharacterized protein</fullName>
    </submittedName>
</protein>
<accession>A0A194UPC7</accession>
<dbReference type="Proteomes" id="UP000078576">
    <property type="component" value="Unassembled WGS sequence"/>
</dbReference>
<dbReference type="OrthoDB" id="4751730at2759"/>
<evidence type="ECO:0000313" key="3">
    <source>
        <dbReference type="Proteomes" id="UP000078576"/>
    </source>
</evidence>
<evidence type="ECO:0000313" key="2">
    <source>
        <dbReference type="EMBL" id="KUI53519.1"/>
    </source>
</evidence>
<dbReference type="EMBL" id="KN714669">
    <property type="protein sequence ID" value="KUI53519.1"/>
    <property type="molecule type" value="Genomic_DNA"/>
</dbReference>
<reference evidence="3" key="1">
    <citation type="submission" date="2014-12" db="EMBL/GenBank/DDBJ databases">
        <title>Genome Sequence of Valsa Canker Pathogens Uncovers a Specific Adaption of Colonization on Woody Bark.</title>
        <authorList>
            <person name="Yin Z."/>
            <person name="Liu H."/>
            <person name="Gao X."/>
            <person name="Li Z."/>
            <person name="Song N."/>
            <person name="Ke X."/>
            <person name="Dai Q."/>
            <person name="Wu Y."/>
            <person name="Sun Y."/>
            <person name="Xu J.-R."/>
            <person name="Kang Z.K."/>
            <person name="Wang L."/>
            <person name="Huang L."/>
        </authorList>
    </citation>
    <scope>NUCLEOTIDE SEQUENCE [LARGE SCALE GENOMIC DNA]</scope>
    <source>
        <strain evidence="3">SXYL134</strain>
    </source>
</reference>
<feature type="signal peptide" evidence="1">
    <location>
        <begin position="1"/>
        <end position="17"/>
    </location>
</feature>
<name>A0A194UPC7_CYTMA</name>
<dbReference type="AlphaFoldDB" id="A0A194UPC7"/>
<evidence type="ECO:0000256" key="1">
    <source>
        <dbReference type="SAM" id="SignalP"/>
    </source>
</evidence>
<keyword evidence="3" id="KW-1185">Reference proteome</keyword>